<dbReference type="GO" id="GO:0015658">
    <property type="term" value="F:branched-chain amino acid transmembrane transporter activity"/>
    <property type="evidence" value="ECO:0007669"/>
    <property type="project" value="InterPro"/>
</dbReference>
<dbReference type="PANTHER" id="PTHR30482">
    <property type="entry name" value="HIGH-AFFINITY BRANCHED-CHAIN AMINO ACID TRANSPORT SYSTEM PERMEASE"/>
    <property type="match status" value="1"/>
</dbReference>
<dbReference type="InterPro" id="IPR043428">
    <property type="entry name" value="LivM-like"/>
</dbReference>
<feature type="transmembrane region" description="Helical" evidence="6">
    <location>
        <begin position="61"/>
        <end position="81"/>
    </location>
</feature>
<evidence type="ECO:0000256" key="2">
    <source>
        <dbReference type="ARBA" id="ARBA00022475"/>
    </source>
</evidence>
<evidence type="ECO:0000256" key="6">
    <source>
        <dbReference type="SAM" id="Phobius"/>
    </source>
</evidence>
<evidence type="ECO:0000256" key="3">
    <source>
        <dbReference type="ARBA" id="ARBA00022692"/>
    </source>
</evidence>
<feature type="transmembrane region" description="Helical" evidence="6">
    <location>
        <begin position="170"/>
        <end position="194"/>
    </location>
</feature>
<gene>
    <name evidence="7" type="ORF">ENG14_06275</name>
</gene>
<evidence type="ECO:0000256" key="4">
    <source>
        <dbReference type="ARBA" id="ARBA00022989"/>
    </source>
</evidence>
<feature type="non-terminal residue" evidence="7">
    <location>
        <position position="225"/>
    </location>
</feature>
<reference evidence="7" key="1">
    <citation type="journal article" date="2020" name="mSystems">
        <title>Genome- and Community-Level Interaction Insights into Carbon Utilization and Element Cycling Functions of Hydrothermarchaeota in Hydrothermal Sediment.</title>
        <authorList>
            <person name="Zhou Z."/>
            <person name="Liu Y."/>
            <person name="Xu W."/>
            <person name="Pan J."/>
            <person name="Luo Z.H."/>
            <person name="Li M."/>
        </authorList>
    </citation>
    <scope>NUCLEOTIDE SEQUENCE [LARGE SCALE GENOMIC DNA]</scope>
    <source>
        <strain evidence="7">HyVt-19</strain>
    </source>
</reference>
<accession>A0A7C0WTS7</accession>
<comment type="subcellular location">
    <subcellularLocation>
        <location evidence="1">Cell membrane</location>
        <topology evidence="1">Multi-pass membrane protein</topology>
    </subcellularLocation>
</comment>
<dbReference type="EMBL" id="DQZW01000294">
    <property type="protein sequence ID" value="HDL90493.1"/>
    <property type="molecule type" value="Genomic_DNA"/>
</dbReference>
<feature type="transmembrane region" description="Helical" evidence="6">
    <location>
        <begin position="116"/>
        <end position="136"/>
    </location>
</feature>
<dbReference type="GO" id="GO:0005886">
    <property type="term" value="C:plasma membrane"/>
    <property type="evidence" value="ECO:0007669"/>
    <property type="project" value="UniProtKB-SubCell"/>
</dbReference>
<evidence type="ECO:0000313" key="7">
    <source>
        <dbReference type="EMBL" id="HDL90493.1"/>
    </source>
</evidence>
<dbReference type="PANTHER" id="PTHR30482:SF17">
    <property type="entry name" value="ABC TRANSPORTER ATP-BINDING PROTEIN"/>
    <property type="match status" value="1"/>
</dbReference>
<comment type="caution">
    <text evidence="7">The sequence shown here is derived from an EMBL/GenBank/DDBJ whole genome shotgun (WGS) entry which is preliminary data.</text>
</comment>
<dbReference type="Proteomes" id="UP000886355">
    <property type="component" value="Unassembled WGS sequence"/>
</dbReference>
<keyword evidence="3 6" id="KW-0812">Transmembrane</keyword>
<feature type="transmembrane region" description="Helical" evidence="6">
    <location>
        <begin position="12"/>
        <end position="31"/>
    </location>
</feature>
<dbReference type="InterPro" id="IPR001851">
    <property type="entry name" value="ABC_transp_permease"/>
</dbReference>
<keyword evidence="4 6" id="KW-1133">Transmembrane helix</keyword>
<dbReference type="CDD" id="cd06581">
    <property type="entry name" value="TM_PBP1_LivM_like"/>
    <property type="match status" value="1"/>
</dbReference>
<sequence length="225" mass="24615">MVHRKIGRILEYPFSGLIVFLVLGLFVPLVIPTYWVMVVTEILIMGLFATSFNLLFGYCGLLSFGQAGFFGVGAYVTALLLSKGVGSYILICIASITATLIAAYFIGYLCVRRDEIFFAMLSLGFGMMLFTIAHNWREVTGGSDGLPLSTVPPVNLGFSKISLFHPLHGYYFVLAFVFVGLCILQVVVHSHFGLMLKASRENKERLAFSGGNVASIRLVAFLMAG</sequence>
<evidence type="ECO:0000256" key="5">
    <source>
        <dbReference type="ARBA" id="ARBA00023136"/>
    </source>
</evidence>
<name>A0A7C0WTS7_9BACT</name>
<dbReference type="AlphaFoldDB" id="A0A7C0WTS7"/>
<keyword evidence="5 6" id="KW-0472">Membrane</keyword>
<protein>
    <submittedName>
        <fullName evidence="7">Branched-chain amino acid ABC transporter permease</fullName>
    </submittedName>
</protein>
<feature type="transmembrane region" description="Helical" evidence="6">
    <location>
        <begin position="87"/>
        <end position="109"/>
    </location>
</feature>
<evidence type="ECO:0000256" key="1">
    <source>
        <dbReference type="ARBA" id="ARBA00004651"/>
    </source>
</evidence>
<organism evidence="7">
    <name type="scientific">Thermodesulforhabdus norvegica</name>
    <dbReference type="NCBI Taxonomy" id="39841"/>
    <lineage>
        <taxon>Bacteria</taxon>
        <taxon>Pseudomonadati</taxon>
        <taxon>Thermodesulfobacteriota</taxon>
        <taxon>Syntrophobacteria</taxon>
        <taxon>Syntrophobacterales</taxon>
        <taxon>Thermodesulforhabdaceae</taxon>
        <taxon>Thermodesulforhabdus</taxon>
    </lineage>
</organism>
<feature type="transmembrane region" description="Helical" evidence="6">
    <location>
        <begin position="37"/>
        <end position="56"/>
    </location>
</feature>
<proteinExistence type="predicted"/>
<keyword evidence="2" id="KW-1003">Cell membrane</keyword>
<dbReference type="Pfam" id="PF02653">
    <property type="entry name" value="BPD_transp_2"/>
    <property type="match status" value="1"/>
</dbReference>